<keyword evidence="1" id="KW-1133">Transmembrane helix</keyword>
<sequence>MYNLFCTDSISSKTFLSNNLNNKKGLKEVPKICLFPLNKVAIFLSILTAIFVTLIIGSIIGYVFTSSLSTNKNWKTIGYFISFALIHQALTALFILGIIKNRSKWLLPLLFITIVFFIASLGVLITLIITLDSDIHEVIRRANNADVEHKIGIQEIFIRIFILRLFILFAVTYQLAMTVVYARIYRHMTKKE</sequence>
<dbReference type="WBParaSite" id="ACRNAN_Path_383.g1459.t1">
    <property type="protein sequence ID" value="ACRNAN_Path_383.g1459.t1"/>
    <property type="gene ID" value="ACRNAN_Path_383.g1459"/>
</dbReference>
<evidence type="ECO:0000256" key="1">
    <source>
        <dbReference type="SAM" id="Phobius"/>
    </source>
</evidence>
<feature type="transmembrane region" description="Helical" evidence="1">
    <location>
        <begin position="106"/>
        <end position="131"/>
    </location>
</feature>
<feature type="transmembrane region" description="Helical" evidence="1">
    <location>
        <begin position="156"/>
        <end position="182"/>
    </location>
</feature>
<keyword evidence="1" id="KW-0812">Transmembrane</keyword>
<name>A0A914C7A0_9BILA</name>
<evidence type="ECO:0000313" key="2">
    <source>
        <dbReference type="Proteomes" id="UP000887540"/>
    </source>
</evidence>
<dbReference type="AlphaFoldDB" id="A0A914C7A0"/>
<keyword evidence="1" id="KW-0472">Membrane</keyword>
<accession>A0A914C7A0</accession>
<keyword evidence="2" id="KW-1185">Reference proteome</keyword>
<feature type="transmembrane region" description="Helical" evidence="1">
    <location>
        <begin position="77"/>
        <end position="99"/>
    </location>
</feature>
<evidence type="ECO:0000313" key="3">
    <source>
        <dbReference type="WBParaSite" id="ACRNAN_Path_383.g1459.t1"/>
    </source>
</evidence>
<protein>
    <submittedName>
        <fullName evidence="3">NADH dehydrogenase subunit 6</fullName>
    </submittedName>
</protein>
<dbReference type="Proteomes" id="UP000887540">
    <property type="component" value="Unplaced"/>
</dbReference>
<proteinExistence type="predicted"/>
<reference evidence="3" key="1">
    <citation type="submission" date="2022-11" db="UniProtKB">
        <authorList>
            <consortium name="WormBaseParasite"/>
        </authorList>
    </citation>
    <scope>IDENTIFICATION</scope>
</reference>
<feature type="transmembrane region" description="Helical" evidence="1">
    <location>
        <begin position="40"/>
        <end position="65"/>
    </location>
</feature>
<organism evidence="2 3">
    <name type="scientific">Acrobeloides nanus</name>
    <dbReference type="NCBI Taxonomy" id="290746"/>
    <lineage>
        <taxon>Eukaryota</taxon>
        <taxon>Metazoa</taxon>
        <taxon>Ecdysozoa</taxon>
        <taxon>Nematoda</taxon>
        <taxon>Chromadorea</taxon>
        <taxon>Rhabditida</taxon>
        <taxon>Tylenchina</taxon>
        <taxon>Cephalobomorpha</taxon>
        <taxon>Cephaloboidea</taxon>
        <taxon>Cephalobidae</taxon>
        <taxon>Acrobeloides</taxon>
    </lineage>
</organism>